<sequence length="316" mass="34479">MTLGFTSSLILHIFTSIAPLPDVSDGMNSPNRSEFNGADRLISVGVVGEESGRIVSIDPRSQEARVSEASGTGRFCGRSVGTLSLIKHKNMHFIIGNAHSFYDAGQLKCDEAIGYIAPDLHYSVRVDGQLFDTEDIDRKRLYSVNLPPLNDDFAMKFTMSKIDPYKINDLAVLEIYDTSIFQNQFGQLRAAIELSPTPPSQLADFSRSGNIFITSRRANFLGFAVASIEYGCQINDTDFSPLLKKHSCDTGPGTSGSLLTYLDADGAPHAVGMHYGGGDSTMDHFNDSSSREGNFFIPSSVIIEALDRITEHAAKF</sequence>
<evidence type="ECO:0000313" key="1">
    <source>
        <dbReference type="EMBL" id="KKN86255.1"/>
    </source>
</evidence>
<organism evidence="1">
    <name type="scientific">marine sediment metagenome</name>
    <dbReference type="NCBI Taxonomy" id="412755"/>
    <lineage>
        <taxon>unclassified sequences</taxon>
        <taxon>metagenomes</taxon>
        <taxon>ecological metagenomes</taxon>
    </lineage>
</organism>
<name>A0A0F9TZ20_9ZZZZ</name>
<dbReference type="SUPFAM" id="SSF50494">
    <property type="entry name" value="Trypsin-like serine proteases"/>
    <property type="match status" value="1"/>
</dbReference>
<dbReference type="EMBL" id="LAZR01000150">
    <property type="protein sequence ID" value="KKN86255.1"/>
    <property type="molecule type" value="Genomic_DNA"/>
</dbReference>
<accession>A0A0F9TZ20</accession>
<evidence type="ECO:0008006" key="2">
    <source>
        <dbReference type="Google" id="ProtNLM"/>
    </source>
</evidence>
<reference evidence="1" key="1">
    <citation type="journal article" date="2015" name="Nature">
        <title>Complex archaea that bridge the gap between prokaryotes and eukaryotes.</title>
        <authorList>
            <person name="Spang A."/>
            <person name="Saw J.H."/>
            <person name="Jorgensen S.L."/>
            <person name="Zaremba-Niedzwiedzka K."/>
            <person name="Martijn J."/>
            <person name="Lind A.E."/>
            <person name="van Eijk R."/>
            <person name="Schleper C."/>
            <person name="Guy L."/>
            <person name="Ettema T.J."/>
        </authorList>
    </citation>
    <scope>NUCLEOTIDE SEQUENCE</scope>
</reference>
<dbReference type="InterPro" id="IPR009003">
    <property type="entry name" value="Peptidase_S1_PA"/>
</dbReference>
<comment type="caution">
    <text evidence="1">The sequence shown here is derived from an EMBL/GenBank/DDBJ whole genome shotgun (WGS) entry which is preliminary data.</text>
</comment>
<gene>
    <name evidence="1" type="ORF">LCGC14_0271240</name>
</gene>
<proteinExistence type="predicted"/>
<protein>
    <recommendedName>
        <fullName evidence="2">Peptidase S1 domain-containing protein</fullName>
    </recommendedName>
</protein>
<dbReference type="AlphaFoldDB" id="A0A0F9TZ20"/>